<dbReference type="EMBL" id="CAJVCH010563417">
    <property type="protein sequence ID" value="CAG7832082.1"/>
    <property type="molecule type" value="Genomic_DNA"/>
</dbReference>
<reference evidence="2" key="1">
    <citation type="submission" date="2021-06" db="EMBL/GenBank/DDBJ databases">
        <authorList>
            <person name="Hodson N. C."/>
            <person name="Mongue J. A."/>
            <person name="Jaron S. K."/>
        </authorList>
    </citation>
    <scope>NUCLEOTIDE SEQUENCE</scope>
</reference>
<evidence type="ECO:0000313" key="3">
    <source>
        <dbReference type="Proteomes" id="UP000708208"/>
    </source>
</evidence>
<accession>A0A8J2LAX9</accession>
<evidence type="ECO:0000313" key="2">
    <source>
        <dbReference type="EMBL" id="CAG7832082.1"/>
    </source>
</evidence>
<organism evidence="2 3">
    <name type="scientific">Allacma fusca</name>
    <dbReference type="NCBI Taxonomy" id="39272"/>
    <lineage>
        <taxon>Eukaryota</taxon>
        <taxon>Metazoa</taxon>
        <taxon>Ecdysozoa</taxon>
        <taxon>Arthropoda</taxon>
        <taxon>Hexapoda</taxon>
        <taxon>Collembola</taxon>
        <taxon>Symphypleona</taxon>
        <taxon>Sminthuridae</taxon>
        <taxon>Allacma</taxon>
    </lineage>
</organism>
<keyword evidence="1" id="KW-0472">Membrane</keyword>
<comment type="caution">
    <text evidence="2">The sequence shown here is derived from an EMBL/GenBank/DDBJ whole genome shotgun (WGS) entry which is preliminary data.</text>
</comment>
<feature type="transmembrane region" description="Helical" evidence="1">
    <location>
        <begin position="298"/>
        <end position="320"/>
    </location>
</feature>
<evidence type="ECO:0000256" key="1">
    <source>
        <dbReference type="SAM" id="Phobius"/>
    </source>
</evidence>
<proteinExistence type="predicted"/>
<gene>
    <name evidence="2" type="ORF">AFUS01_LOCUS41789</name>
</gene>
<keyword evidence="1" id="KW-0812">Transmembrane</keyword>
<sequence>MQERCRKIEHNVVVVVENTSCRRLIGMRASHTYSDGITLSFNSWRLITHLATRGTLCNLRVTLTKINIRVIDARSYFKDLRKQIFAPLKMTSFHRRSGLLYALLSVAIFFELLPMSNTLLCYNCLRLDCEESDSVPPKLCNDVRDFITQELRNLYYIDLTLPKCPNPKDSLSWKIMQIGTTACSYSIRREYATCALSRIQILTELDDDVRMTLYGTVMGCANVNLLNAIKTNIEVNRSMKCALVGTNVTSAKKGLKFSYEVETCHIRTDYCTKDFCIDPLQSIVRPFKPTRRDNSFDAGVVIGIIALVLVIVIALILASLCRTPMSWASNTYRVSDQQVNIVSEEATFKV</sequence>
<keyword evidence="1" id="KW-1133">Transmembrane helix</keyword>
<dbReference type="Proteomes" id="UP000708208">
    <property type="component" value="Unassembled WGS sequence"/>
</dbReference>
<feature type="transmembrane region" description="Helical" evidence="1">
    <location>
        <begin position="99"/>
        <end position="120"/>
    </location>
</feature>
<keyword evidence="3" id="KW-1185">Reference proteome</keyword>
<name>A0A8J2LAX9_9HEXA</name>
<dbReference type="AlphaFoldDB" id="A0A8J2LAX9"/>
<protein>
    <submittedName>
        <fullName evidence="2">Uncharacterized protein</fullName>
    </submittedName>
</protein>